<feature type="region of interest" description="Disordered" evidence="4">
    <location>
        <begin position="26"/>
        <end position="83"/>
    </location>
</feature>
<accession>A0ABY6ADN2</accession>
<keyword evidence="3" id="KW-0646">Protease inhibitor</keyword>
<dbReference type="InterPro" id="IPR051802">
    <property type="entry name" value="YfhM-like"/>
</dbReference>
<feature type="signal peptide" evidence="5">
    <location>
        <begin position="1"/>
        <end position="19"/>
    </location>
</feature>
<sequence>MISPRLALAAIFTSALLLAGCSDNDTGTQPSAVSSTATEPGSQSADRSESSAAATDNHGPADNNSTGQVAESNGSSANGKAEPAAATLSTAQLYAGVPLQVADISEQTYDDGSAIGITFSVPLDGSKNFQGYLLVERELDNSKREPVNGGWVLSDDGRTAYFESVEPDSRYWVTVDAGIRAINGETLHKPSRGDVKFGSLSASLAFASNGHFLPLNLHTGLPLYALNVSEANVAFHRVNPDKLVRLVNWKNRGQSESYYRLDELPQFSDLVHEGRFTLPAERNKRRQINLPLQDIPALREPGVYLAVMARPGQYDNQLAVTYFMVTDIGVHIRNYGNGFDVYLNTLGSPEPVEGAQVQLLNSNGSVAFEASSSAAGRVSVRRKIDYGQVLVVRKDESVSLVNLNTPALDLSDFRLADRPYNSAELFIYAPRDIYRGGETATFSALLRDDDGKSVNSRPLKGRIIRPDGQKVKDINWQPAAGGYYQYEYPLAADAQTGNWRLEVEGVSKNRVVYQFKVEDFMPERLKLTFNPGQNTTRYFTSRERLNIPVLGEYLYGAPAAGNRFDASIRVSPLAHPFEQWPDFHFGNVRETDWNQQFIENGAVLDKDGKITLQIDSRWDGAKSPLAVTVTGSLFESGGRPVVRRHVARVLPGNALVGIRPLFGDRAARNSQAEFELVKTNAKGEKLAADNLQVRLINQNRRYHWRYSSNRGWYVETSEREFSELTLTRSITAGNTEKVSVPVSFGSYRLEITDKSTGLISSMTFDAGEDWYWYWEDAQDAEQGARPDKVVLALDKAAYAAGDVAQLKIVPPAAGETLVLIESNQLLWSARVTTPAEGATLDIPVDESWNRHDIYISALHLQPADNKQRITPTRSVGLMHLKLDREPRRLNIALDAPKKWTPNQRVVTEVTVSDSNGGAVNSAWVTLAAVDVGVLSITDFKTPDPFAWFFSPRRYLVDMYDMYSHLIGLNNNRMATQRFGGDAPELSRGGKKARAEVQIVSLFSGQVAVKNGVARIPLQLPDFNGRLRLMALAFDDERFGSLEQEVTVAAPVVTQLSLPRFVAVGDETSVALDVTNLSGEQQVLNLQFSLSGPAVVRDNTPLTQQLTLADGEKHTLLLPLRSEFPAGQIDIGLQLTGAGDYSLTQSWKLNSRAAHPALTKKKQMVLQPGERLVLDGSEMDGWIPQSLEALLSVNNRVNLNPRSQLEYLLRYPYGCLEQSLSSTYPWIYATPDQLSDLGLKNSSGRKRESALASGMDRIVKRQMNHGGYGLWSNHDDYEQHWLTAYAGDFLTDAQDEGVRIDADVLRKTLSRLQEYLRGRGNFSERWNDRPELYRQIYQSYAAYVLARHKKASLSDIRRLAGEARLDLPALPLLHLALAAKLQGDQQLSDQLMEKLKTVQREENYYLGDYGSRVRDTAQVVRLLLQYRQQQSFALSRAEALARMLERRTYLSTQERNAVFMAAVQLDRVPGDEWSGELSMGSVLKTLQQAGEFNLLESGSSLRDGVTLSNTSSDPLFATLMYQGHSKLAPPAESNGVSIQRRYFTTDGQAIIADDGALRMKVGELMLVQLEVKADKRRPDLLLVDLLPAGLELENQNLSASIKLDEINIDTQPVAEWQRRSRISHQEYRDDRYVAAIDANSYSTTRVFYLVRAVTPGNYQVPVPLVEDMYDPETRALGTTPDILFVTQP</sequence>
<name>A0ABY6ADN2_9GAMM</name>
<dbReference type="SMART" id="SM01359">
    <property type="entry name" value="A2M_N_2"/>
    <property type="match status" value="1"/>
</dbReference>
<dbReference type="Pfam" id="PF21142">
    <property type="entry name" value="A2M_bMG2"/>
    <property type="match status" value="1"/>
</dbReference>
<gene>
    <name evidence="8" type="ORF">HUF19_11905</name>
</gene>
<dbReference type="Pfam" id="PF07703">
    <property type="entry name" value="A2M_BRD"/>
    <property type="match status" value="1"/>
</dbReference>
<dbReference type="InterPro" id="IPR041462">
    <property type="entry name" value="Bact_A2M_MG6"/>
</dbReference>
<dbReference type="InterPro" id="IPR040639">
    <property type="entry name" value="A2MG_MG1"/>
</dbReference>
<dbReference type="PANTHER" id="PTHR40094">
    <property type="entry name" value="ALPHA-2-MACROGLOBULIN HOMOLOG"/>
    <property type="match status" value="1"/>
</dbReference>
<dbReference type="SUPFAM" id="SSF48239">
    <property type="entry name" value="Terpenoid cyclases/Protein prenyltransferases"/>
    <property type="match status" value="1"/>
</dbReference>
<comment type="similarity">
    <text evidence="1">Belongs to the protease inhibitor I39 (alpha-2-macroglobulin) family. Bacterial alpha-2-macroglobulin subfamily.</text>
</comment>
<dbReference type="CDD" id="cd02891">
    <property type="entry name" value="A2M_like"/>
    <property type="match status" value="1"/>
</dbReference>
<evidence type="ECO:0000256" key="5">
    <source>
        <dbReference type="SAM" id="SignalP"/>
    </source>
</evidence>
<dbReference type="InterPro" id="IPR049120">
    <property type="entry name" value="A2M_bMG2"/>
</dbReference>
<dbReference type="Pfam" id="PF17962">
    <property type="entry name" value="bMG6"/>
    <property type="match status" value="1"/>
</dbReference>
<dbReference type="InterPro" id="IPR047565">
    <property type="entry name" value="Alpha-macroglob_thiol-ester_cl"/>
</dbReference>
<dbReference type="PANTHER" id="PTHR40094:SF1">
    <property type="entry name" value="UBIQUITIN DOMAIN-CONTAINING PROTEIN"/>
    <property type="match status" value="1"/>
</dbReference>
<reference evidence="9" key="1">
    <citation type="submission" date="2020-06" db="EMBL/GenBank/DDBJ databases">
        <title>Thalassolituus marinus alknpb1M-1, a hydrocarbon-degrading bacterium isolated from the deep-sea overlying water using an in-situ strategy from the South China Sea basin.</title>
        <authorList>
            <person name="Dong C."/>
            <person name="Chen Y."/>
            <person name="Shao Z."/>
        </authorList>
    </citation>
    <scope>NUCLEOTIDE SEQUENCE [LARGE SCALE GENOMIC DNA]</scope>
    <source>
        <strain evidence="9">alknpb1M-1</strain>
    </source>
</reference>
<dbReference type="InterPro" id="IPR011626">
    <property type="entry name" value="Alpha-macroglobulin_TED"/>
</dbReference>
<evidence type="ECO:0000259" key="7">
    <source>
        <dbReference type="SMART" id="SM01360"/>
    </source>
</evidence>
<feature type="chain" id="PRO_5045897194" description="Alpha-2-macroglobulin" evidence="5">
    <location>
        <begin position="20"/>
        <end position="1687"/>
    </location>
</feature>
<dbReference type="Pfam" id="PF17972">
    <property type="entry name" value="bMG5"/>
    <property type="match status" value="1"/>
</dbReference>
<dbReference type="SMART" id="SM01360">
    <property type="entry name" value="A2M"/>
    <property type="match status" value="1"/>
</dbReference>
<feature type="domain" description="Alpha-2-macroglobulin" evidence="7">
    <location>
        <begin position="1000"/>
        <end position="1087"/>
    </location>
</feature>
<dbReference type="InterPro" id="IPR002890">
    <property type="entry name" value="MG2"/>
</dbReference>
<dbReference type="Pfam" id="PF17970">
    <property type="entry name" value="bMG1"/>
    <property type="match status" value="1"/>
</dbReference>
<dbReference type="InterPro" id="IPR011625">
    <property type="entry name" value="A2M_N_BRD"/>
</dbReference>
<dbReference type="RefSeq" id="WP_260996841.1">
    <property type="nucleotide sequence ID" value="NZ_CP054475.1"/>
</dbReference>
<keyword evidence="2 5" id="KW-0732">Signal</keyword>
<dbReference type="Pfam" id="PF00207">
    <property type="entry name" value="A2M"/>
    <property type="match status" value="1"/>
</dbReference>
<dbReference type="Pfam" id="PF17973">
    <property type="entry name" value="bMG10"/>
    <property type="match status" value="1"/>
</dbReference>
<feature type="compositionally biased region" description="Polar residues" evidence="4">
    <location>
        <begin position="62"/>
        <end position="78"/>
    </location>
</feature>
<dbReference type="Gene3D" id="2.60.40.1930">
    <property type="match status" value="1"/>
</dbReference>
<keyword evidence="3" id="KW-1003">Cell membrane</keyword>
<dbReference type="InterPro" id="IPR041246">
    <property type="entry name" value="Bact_MG10"/>
</dbReference>
<proteinExistence type="inferred from homology"/>
<dbReference type="InterPro" id="IPR021868">
    <property type="entry name" value="Alpha_2_Macroglob_MG3"/>
</dbReference>
<dbReference type="InterPro" id="IPR008930">
    <property type="entry name" value="Terpenoid_cyclase/PrenylTrfase"/>
</dbReference>
<evidence type="ECO:0000256" key="3">
    <source>
        <dbReference type="PIRNR" id="PIRNR038980"/>
    </source>
</evidence>
<evidence type="ECO:0000313" key="9">
    <source>
        <dbReference type="Proteomes" id="UP001065322"/>
    </source>
</evidence>
<evidence type="ECO:0000256" key="1">
    <source>
        <dbReference type="ARBA" id="ARBA00010556"/>
    </source>
</evidence>
<dbReference type="PIRSF" id="PIRSF038980">
    <property type="entry name" value="A2M_bac"/>
    <property type="match status" value="1"/>
</dbReference>
<dbReference type="InterPro" id="IPR041203">
    <property type="entry name" value="Bact_A2M_MG5"/>
</dbReference>
<feature type="domain" description="Alpha-2-macroglobulin bait region" evidence="6">
    <location>
        <begin position="789"/>
        <end position="936"/>
    </location>
</feature>
<evidence type="ECO:0000259" key="6">
    <source>
        <dbReference type="SMART" id="SM01359"/>
    </source>
</evidence>
<organism evidence="8 9">
    <name type="scientific">Thalassolituus hydrocarboniclasticus</name>
    <dbReference type="NCBI Taxonomy" id="2742796"/>
    <lineage>
        <taxon>Bacteria</taxon>
        <taxon>Pseudomonadati</taxon>
        <taxon>Pseudomonadota</taxon>
        <taxon>Gammaproteobacteria</taxon>
        <taxon>Oceanospirillales</taxon>
        <taxon>Oceanospirillaceae</taxon>
        <taxon>Thalassolituus</taxon>
    </lineage>
</organism>
<dbReference type="Gene3D" id="1.50.10.20">
    <property type="match status" value="1"/>
</dbReference>
<feature type="compositionally biased region" description="Polar residues" evidence="4">
    <location>
        <begin position="26"/>
        <end position="54"/>
    </location>
</feature>
<dbReference type="InterPro" id="IPR026284">
    <property type="entry name" value="A2MG_proteobact"/>
</dbReference>
<comment type="function">
    <text evidence="3">Protects the bacterial cell from host peptidases.</text>
</comment>
<dbReference type="Proteomes" id="UP001065322">
    <property type="component" value="Chromosome"/>
</dbReference>
<evidence type="ECO:0000256" key="2">
    <source>
        <dbReference type="ARBA" id="ARBA00022729"/>
    </source>
</evidence>
<dbReference type="PROSITE" id="PS51257">
    <property type="entry name" value="PROKAR_LIPOPROTEIN"/>
    <property type="match status" value="1"/>
</dbReference>
<evidence type="ECO:0000256" key="4">
    <source>
        <dbReference type="SAM" id="MobiDB-lite"/>
    </source>
</evidence>
<dbReference type="Pfam" id="PF07678">
    <property type="entry name" value="TED_complement"/>
    <property type="match status" value="1"/>
</dbReference>
<keyword evidence="3" id="KW-0472">Membrane</keyword>
<protein>
    <recommendedName>
        <fullName evidence="3">Alpha-2-macroglobulin</fullName>
    </recommendedName>
</protein>
<dbReference type="EMBL" id="CP054475">
    <property type="protein sequence ID" value="UXD88089.1"/>
    <property type="molecule type" value="Genomic_DNA"/>
</dbReference>
<dbReference type="InterPro" id="IPR001599">
    <property type="entry name" value="Macroglobln_a2"/>
</dbReference>
<keyword evidence="9" id="KW-1185">Reference proteome</keyword>
<dbReference type="Pfam" id="PF11974">
    <property type="entry name" value="bMG3"/>
    <property type="match status" value="1"/>
</dbReference>
<evidence type="ECO:0000313" key="8">
    <source>
        <dbReference type="EMBL" id="UXD88089.1"/>
    </source>
</evidence>
<dbReference type="Pfam" id="PF01835">
    <property type="entry name" value="MG2"/>
    <property type="match status" value="1"/>
</dbReference>
<dbReference type="SMART" id="SM01419">
    <property type="entry name" value="Thiol-ester_cl"/>
    <property type="match status" value="1"/>
</dbReference>